<evidence type="ECO:0000313" key="2">
    <source>
        <dbReference type="Proteomes" id="UP001472677"/>
    </source>
</evidence>
<name>A0ABR2ARL0_9ROSI</name>
<sequence>MPAIVSLPPAALDTPVDRNKLSLELETMELFKASIELKINRVMLQMRELLTSDQNLGKEKGVDREAPNLVAPMQQVLFKSRKEL</sequence>
<proteinExistence type="predicted"/>
<evidence type="ECO:0000313" key="1">
    <source>
        <dbReference type="EMBL" id="KAK8496256.1"/>
    </source>
</evidence>
<keyword evidence="2" id="KW-1185">Reference proteome</keyword>
<protein>
    <submittedName>
        <fullName evidence="1">Uncharacterized protein</fullName>
    </submittedName>
</protein>
<accession>A0ABR2ARL0</accession>
<gene>
    <name evidence="1" type="ORF">V6N12_003426</name>
</gene>
<dbReference type="EMBL" id="JBBPBM010000375">
    <property type="protein sequence ID" value="KAK8496256.1"/>
    <property type="molecule type" value="Genomic_DNA"/>
</dbReference>
<comment type="caution">
    <text evidence="1">The sequence shown here is derived from an EMBL/GenBank/DDBJ whole genome shotgun (WGS) entry which is preliminary data.</text>
</comment>
<dbReference type="Proteomes" id="UP001472677">
    <property type="component" value="Unassembled WGS sequence"/>
</dbReference>
<reference evidence="1 2" key="1">
    <citation type="journal article" date="2024" name="G3 (Bethesda)">
        <title>Genome assembly of Hibiscus sabdariffa L. provides insights into metabolisms of medicinal natural products.</title>
        <authorList>
            <person name="Kim T."/>
        </authorList>
    </citation>
    <scope>NUCLEOTIDE SEQUENCE [LARGE SCALE GENOMIC DNA]</scope>
    <source>
        <strain evidence="1">TK-2024</strain>
        <tissue evidence="1">Old leaves</tissue>
    </source>
</reference>
<organism evidence="1 2">
    <name type="scientific">Hibiscus sabdariffa</name>
    <name type="common">roselle</name>
    <dbReference type="NCBI Taxonomy" id="183260"/>
    <lineage>
        <taxon>Eukaryota</taxon>
        <taxon>Viridiplantae</taxon>
        <taxon>Streptophyta</taxon>
        <taxon>Embryophyta</taxon>
        <taxon>Tracheophyta</taxon>
        <taxon>Spermatophyta</taxon>
        <taxon>Magnoliopsida</taxon>
        <taxon>eudicotyledons</taxon>
        <taxon>Gunneridae</taxon>
        <taxon>Pentapetalae</taxon>
        <taxon>rosids</taxon>
        <taxon>malvids</taxon>
        <taxon>Malvales</taxon>
        <taxon>Malvaceae</taxon>
        <taxon>Malvoideae</taxon>
        <taxon>Hibiscus</taxon>
    </lineage>
</organism>